<dbReference type="AlphaFoldDB" id="A0A2A5JJG2"/>
<dbReference type="EMBL" id="NKHF01000139">
    <property type="protein sequence ID" value="PCK29585.1"/>
    <property type="molecule type" value="Genomic_DNA"/>
</dbReference>
<keyword evidence="2" id="KW-1185">Reference proteome</keyword>
<dbReference type="Proteomes" id="UP000228621">
    <property type="component" value="Unassembled WGS sequence"/>
</dbReference>
<dbReference type="RefSeq" id="WP_099644129.1">
    <property type="nucleotide sequence ID" value="NZ_NKHF01000139.1"/>
</dbReference>
<reference evidence="2" key="1">
    <citation type="journal article" date="2019" name="Genome Announc.">
        <title>Draft Genome Sequence of Pseudoalteromonas piscicida Strain 36Y ROTHPW, an Hypersaline Seawater Isolate from the South Coast of Sonora, Mexico.</title>
        <authorList>
            <person name="Sanchez-Diaz R."/>
            <person name="Molina-Garza Z.J."/>
            <person name="Cruz-Suarez L.E."/>
            <person name="Selvin J."/>
            <person name="Kiran G.S."/>
            <person name="Ibarra-Gamez J.C."/>
            <person name="Gomez-Gil B."/>
            <person name="Galaviz-Silva L."/>
        </authorList>
    </citation>
    <scope>NUCLEOTIDE SEQUENCE [LARGE SCALE GENOMIC DNA]</scope>
    <source>
        <strain evidence="2">36Y_RITHPW</strain>
    </source>
</reference>
<sequence>MVAILGFKLLFITSLASGPLKLSCSPEGLNQSHVKKLNAALYPIKGEFQVECGNTVFLQTPYLKENICIKNFYSVVERLNSKSEVALTGRQISDKSCDFTSSIYVDERVEEIAFKSIFKFISELKSDKSLALKERVSFFKFYFDGSINEFSHEVGDVKVVSPIYTSFEMNSFSIKVSDDNSRWKIYFSYEKNSIIINDVVKVVE</sequence>
<comment type="caution">
    <text evidence="1">The sequence shown here is derived from an EMBL/GenBank/DDBJ whole genome shotgun (WGS) entry which is preliminary data.</text>
</comment>
<evidence type="ECO:0000313" key="1">
    <source>
        <dbReference type="EMBL" id="PCK29585.1"/>
    </source>
</evidence>
<organism evidence="1 2">
    <name type="scientific">Pseudoalteromonas piscicida</name>
    <dbReference type="NCBI Taxonomy" id="43662"/>
    <lineage>
        <taxon>Bacteria</taxon>
        <taxon>Pseudomonadati</taxon>
        <taxon>Pseudomonadota</taxon>
        <taxon>Gammaproteobacteria</taxon>
        <taxon>Alteromonadales</taxon>
        <taxon>Pseudoalteromonadaceae</taxon>
        <taxon>Pseudoalteromonas</taxon>
    </lineage>
</organism>
<evidence type="ECO:0000313" key="2">
    <source>
        <dbReference type="Proteomes" id="UP000228621"/>
    </source>
</evidence>
<proteinExistence type="predicted"/>
<name>A0A2A5JJG2_PSEO7</name>
<protein>
    <submittedName>
        <fullName evidence="1">Uncharacterized protein</fullName>
    </submittedName>
</protein>
<gene>
    <name evidence="1" type="ORF">CEX98_22055</name>
</gene>
<accession>A0A2A5JJG2</accession>